<keyword evidence="2" id="KW-1185">Reference proteome</keyword>
<dbReference type="Proteomes" id="UP000694416">
    <property type="component" value="Unplaced"/>
</dbReference>
<sequence length="72" mass="7610">MLGFPGVFLLGGDVGSRAPPVCGENGFPGTDRALRTLTFLLLSFPPIPKSPGVMPQLHWGPLLSPAFEGTFE</sequence>
<name>A0A8C9IEB0_9PRIM</name>
<dbReference type="Ensembl" id="ENSPTET00000045907.1">
    <property type="protein sequence ID" value="ENSPTEP00000033519.1"/>
    <property type="gene ID" value="ENSPTEG00000031999.1"/>
</dbReference>
<accession>A0A8C9IEB0</accession>
<proteinExistence type="predicted"/>
<reference evidence="1" key="1">
    <citation type="submission" date="2025-08" db="UniProtKB">
        <authorList>
            <consortium name="Ensembl"/>
        </authorList>
    </citation>
    <scope>IDENTIFICATION</scope>
</reference>
<evidence type="ECO:0000313" key="2">
    <source>
        <dbReference type="Proteomes" id="UP000694416"/>
    </source>
</evidence>
<organism evidence="1 2">
    <name type="scientific">Piliocolobus tephrosceles</name>
    <name type="common">Ugandan red Colobus</name>
    <dbReference type="NCBI Taxonomy" id="591936"/>
    <lineage>
        <taxon>Eukaryota</taxon>
        <taxon>Metazoa</taxon>
        <taxon>Chordata</taxon>
        <taxon>Craniata</taxon>
        <taxon>Vertebrata</taxon>
        <taxon>Euteleostomi</taxon>
        <taxon>Mammalia</taxon>
        <taxon>Eutheria</taxon>
        <taxon>Euarchontoglires</taxon>
        <taxon>Primates</taxon>
        <taxon>Haplorrhini</taxon>
        <taxon>Catarrhini</taxon>
        <taxon>Cercopithecidae</taxon>
        <taxon>Colobinae</taxon>
        <taxon>Piliocolobus</taxon>
    </lineage>
</organism>
<protein>
    <submittedName>
        <fullName evidence="1">Uncharacterized protein</fullName>
    </submittedName>
</protein>
<dbReference type="AlphaFoldDB" id="A0A8C9IEB0"/>
<evidence type="ECO:0000313" key="1">
    <source>
        <dbReference type="Ensembl" id="ENSPTEP00000033519.1"/>
    </source>
</evidence>
<reference evidence="1" key="2">
    <citation type="submission" date="2025-09" db="UniProtKB">
        <authorList>
            <consortium name="Ensembl"/>
        </authorList>
    </citation>
    <scope>IDENTIFICATION</scope>
</reference>